<evidence type="ECO:0000313" key="3">
    <source>
        <dbReference type="Proteomes" id="UP000183529"/>
    </source>
</evidence>
<dbReference type="RefSeq" id="WP_074985431.1">
    <property type="nucleotide sequence ID" value="NZ_CADFGN010000001.1"/>
</dbReference>
<dbReference type="EMBL" id="FNZM01000013">
    <property type="protein sequence ID" value="SEK02715.1"/>
    <property type="molecule type" value="Genomic_DNA"/>
</dbReference>
<sequence length="282" mass="30650">MSFQAMTWAVVQDLPALQKLVLLMLANRTNPDTGRCDPSHEKLSADCGMSKDSVKRAIAELADKGLLDIRRQAQNGVNLPNQYTLRVGSSVGAVGADSPYGVGSDSTQGGCSQQGGVGADSTTKHEVKTEKKLSLLSDSKFDDAWKSYPKREGGNSKQAALKAWTARVREGVDPDVLVSATKAYAVAMQKAGNVGTRYVRQASTFFGPDRHFDEFATTGKTQDGLFQAAELADNWWTRAGFRNEWDAMNAGCTERNSVLWRDGRPTRRLAGSNVEPWPETTA</sequence>
<reference evidence="2 3" key="1">
    <citation type="submission" date="2016-10" db="EMBL/GenBank/DDBJ databases">
        <authorList>
            <person name="Varghese N."/>
            <person name="Submissions S."/>
        </authorList>
    </citation>
    <scope>NUCLEOTIDE SEQUENCE [LARGE SCALE GENOMIC DNA]</scope>
    <source>
        <strain evidence="2 3">LMG 22274</strain>
    </source>
</reference>
<comment type="caution">
    <text evidence="2">The sequence shown here is derived from an EMBL/GenBank/DDBJ whole genome shotgun (WGS) entry which is preliminary data.</text>
</comment>
<evidence type="ECO:0000256" key="1">
    <source>
        <dbReference type="SAM" id="MobiDB-lite"/>
    </source>
</evidence>
<dbReference type="Proteomes" id="UP000183529">
    <property type="component" value="Unassembled WGS sequence"/>
</dbReference>
<dbReference type="AlphaFoldDB" id="A0AAQ1JW07"/>
<dbReference type="InterPro" id="IPR036388">
    <property type="entry name" value="WH-like_DNA-bd_sf"/>
</dbReference>
<proteinExistence type="predicted"/>
<dbReference type="Pfam" id="PF13730">
    <property type="entry name" value="HTH_36"/>
    <property type="match status" value="1"/>
</dbReference>
<accession>A0AAQ1JW07</accession>
<organism evidence="2 3">
    <name type="scientific">Paraburkholderia tropica</name>
    <dbReference type="NCBI Taxonomy" id="92647"/>
    <lineage>
        <taxon>Bacteria</taxon>
        <taxon>Pseudomonadati</taxon>
        <taxon>Pseudomonadota</taxon>
        <taxon>Betaproteobacteria</taxon>
        <taxon>Burkholderiales</taxon>
        <taxon>Burkholderiaceae</taxon>
        <taxon>Paraburkholderia</taxon>
    </lineage>
</organism>
<gene>
    <name evidence="2" type="ORF">SAMN05216550_113205</name>
</gene>
<evidence type="ECO:0000313" key="2">
    <source>
        <dbReference type="EMBL" id="SEK02715.1"/>
    </source>
</evidence>
<dbReference type="Gene3D" id="1.10.10.10">
    <property type="entry name" value="Winged helix-like DNA-binding domain superfamily/Winged helix DNA-binding domain"/>
    <property type="match status" value="1"/>
</dbReference>
<name>A0AAQ1JW07_9BURK</name>
<protein>
    <submittedName>
        <fullName evidence="2">Transcriptional regulator, ArsR family</fullName>
    </submittedName>
</protein>
<feature type="region of interest" description="Disordered" evidence="1">
    <location>
        <begin position="98"/>
        <end position="129"/>
    </location>
</feature>